<organism evidence="4 5">
    <name type="scientific">Pedobacter xixiisoli</name>
    <dbReference type="NCBI Taxonomy" id="1476464"/>
    <lineage>
        <taxon>Bacteria</taxon>
        <taxon>Pseudomonadati</taxon>
        <taxon>Bacteroidota</taxon>
        <taxon>Sphingobacteriia</taxon>
        <taxon>Sphingobacteriales</taxon>
        <taxon>Sphingobacteriaceae</taxon>
        <taxon>Pedobacter</taxon>
    </lineage>
</organism>
<dbReference type="PANTHER" id="PTHR43800:SF1">
    <property type="entry name" value="PEPTIDYL-LYSINE N-ACETYLTRANSFERASE YJAB"/>
    <property type="match status" value="1"/>
</dbReference>
<evidence type="ECO:0000313" key="4">
    <source>
        <dbReference type="EMBL" id="SOD11873.1"/>
    </source>
</evidence>
<dbReference type="Pfam" id="PF13673">
    <property type="entry name" value="Acetyltransf_10"/>
    <property type="match status" value="1"/>
</dbReference>
<dbReference type="InterPro" id="IPR016181">
    <property type="entry name" value="Acyl_CoA_acyltransferase"/>
</dbReference>
<evidence type="ECO:0000259" key="3">
    <source>
        <dbReference type="PROSITE" id="PS51186"/>
    </source>
</evidence>
<evidence type="ECO:0000256" key="1">
    <source>
        <dbReference type="ARBA" id="ARBA00022679"/>
    </source>
</evidence>
<dbReference type="Proteomes" id="UP000219281">
    <property type="component" value="Unassembled WGS sequence"/>
</dbReference>
<gene>
    <name evidence="4" type="ORF">SAMN06297358_0376</name>
</gene>
<dbReference type="PROSITE" id="PS51186">
    <property type="entry name" value="GNAT"/>
    <property type="match status" value="1"/>
</dbReference>
<proteinExistence type="predicted"/>
<keyword evidence="1 4" id="KW-0808">Transferase</keyword>
<keyword evidence="2" id="KW-0012">Acyltransferase</keyword>
<dbReference type="RefSeq" id="WP_097128031.1">
    <property type="nucleotide sequence ID" value="NZ_OCMT01000001.1"/>
</dbReference>
<dbReference type="OrthoDB" id="9789605at2"/>
<keyword evidence="5" id="KW-1185">Reference proteome</keyword>
<dbReference type="AlphaFoldDB" id="A0A285ZQD8"/>
<dbReference type="Gene3D" id="3.40.630.30">
    <property type="match status" value="1"/>
</dbReference>
<feature type="domain" description="N-acetyltransferase" evidence="3">
    <location>
        <begin position="3"/>
        <end position="144"/>
    </location>
</feature>
<accession>A0A285ZQD8</accession>
<dbReference type="SUPFAM" id="SSF55729">
    <property type="entry name" value="Acyl-CoA N-acyltransferases (Nat)"/>
    <property type="match status" value="1"/>
</dbReference>
<dbReference type="InterPro" id="IPR000182">
    <property type="entry name" value="GNAT_dom"/>
</dbReference>
<reference evidence="5" key="1">
    <citation type="submission" date="2017-09" db="EMBL/GenBank/DDBJ databases">
        <authorList>
            <person name="Varghese N."/>
            <person name="Submissions S."/>
        </authorList>
    </citation>
    <scope>NUCLEOTIDE SEQUENCE [LARGE SCALE GENOMIC DNA]</scope>
    <source>
        <strain evidence="5">CGMCC 1.12803</strain>
    </source>
</reference>
<dbReference type="EMBL" id="OCMT01000001">
    <property type="protein sequence ID" value="SOD11873.1"/>
    <property type="molecule type" value="Genomic_DNA"/>
</dbReference>
<dbReference type="PANTHER" id="PTHR43800">
    <property type="entry name" value="PEPTIDYL-LYSINE N-ACETYLTRANSFERASE YJAB"/>
    <property type="match status" value="1"/>
</dbReference>
<dbReference type="GO" id="GO:0016747">
    <property type="term" value="F:acyltransferase activity, transferring groups other than amino-acyl groups"/>
    <property type="evidence" value="ECO:0007669"/>
    <property type="project" value="InterPro"/>
</dbReference>
<protein>
    <submittedName>
        <fullName evidence="4">Putative acetyltransferase</fullName>
    </submittedName>
</protein>
<sequence>MNFQIKKYKRKYKNQIISVWEKSVLATHHFLSPTDYIEIRDLLQDYDFSILDMFCLTDEDTIIGFIGLHNSKIEMLFLDPTYIGKGLGKQLIQFATSKRGATLVDVNEQNISAKNFYEKLGFVTYERTEKDDFGKDYPLLRMKLITI</sequence>
<name>A0A285ZQD8_9SPHI</name>
<dbReference type="CDD" id="cd04301">
    <property type="entry name" value="NAT_SF"/>
    <property type="match status" value="1"/>
</dbReference>
<evidence type="ECO:0000313" key="5">
    <source>
        <dbReference type="Proteomes" id="UP000219281"/>
    </source>
</evidence>
<evidence type="ECO:0000256" key="2">
    <source>
        <dbReference type="ARBA" id="ARBA00023315"/>
    </source>
</evidence>